<dbReference type="Proteomes" id="UP000196531">
    <property type="component" value="Unassembled WGS sequence"/>
</dbReference>
<sequence length="63" mass="7421">MFEVLFYPYYQIPLAFFGSILLYEGIVNANDHSVAARKSKEEVHYTKKHSAYNYLLHSHLLIE</sequence>
<feature type="transmembrane region" description="Helical" evidence="1">
    <location>
        <begin position="6"/>
        <end position="23"/>
    </location>
</feature>
<evidence type="ECO:0000313" key="3">
    <source>
        <dbReference type="Proteomes" id="UP000196531"/>
    </source>
</evidence>
<dbReference type="EMBL" id="MAAO01000002">
    <property type="protein sequence ID" value="OUR99632.1"/>
    <property type="molecule type" value="Genomic_DNA"/>
</dbReference>
<accession>A0A1Y5FBQ7</accession>
<evidence type="ECO:0000256" key="1">
    <source>
        <dbReference type="SAM" id="Phobius"/>
    </source>
</evidence>
<keyword evidence="1" id="KW-0472">Membrane</keyword>
<keyword evidence="1" id="KW-1133">Transmembrane helix</keyword>
<keyword evidence="1" id="KW-0812">Transmembrane</keyword>
<comment type="caution">
    <text evidence="2">The sequence shown here is derived from an EMBL/GenBank/DDBJ whole genome shotgun (WGS) entry which is preliminary data.</text>
</comment>
<protein>
    <submittedName>
        <fullName evidence="2">Uncharacterized protein</fullName>
    </submittedName>
</protein>
<reference evidence="3" key="1">
    <citation type="journal article" date="2017" name="Proc. Natl. Acad. Sci. U.S.A.">
        <title>Simulation of Deepwater Horizon oil plume reveals substrate specialization within a complex community of hydrocarbon-degraders.</title>
        <authorList>
            <person name="Hu P."/>
            <person name="Dubinsky E.A."/>
            <person name="Probst A.J."/>
            <person name="Wang J."/>
            <person name="Sieber C.M.K."/>
            <person name="Tom L.M."/>
            <person name="Gardinali P."/>
            <person name="Banfield J.F."/>
            <person name="Atlas R.M."/>
            <person name="Andersen G.L."/>
        </authorList>
    </citation>
    <scope>NUCLEOTIDE SEQUENCE [LARGE SCALE GENOMIC DNA]</scope>
</reference>
<dbReference type="AlphaFoldDB" id="A0A1Y5FBQ7"/>
<name>A0A1Y5FBQ7_9BACT</name>
<gene>
    <name evidence="2" type="ORF">A9Q84_01015</name>
</gene>
<proteinExistence type="predicted"/>
<evidence type="ECO:0000313" key="2">
    <source>
        <dbReference type="EMBL" id="OUR99632.1"/>
    </source>
</evidence>
<organism evidence="2 3">
    <name type="scientific">Halobacteriovorax marinus</name>
    <dbReference type="NCBI Taxonomy" id="97084"/>
    <lineage>
        <taxon>Bacteria</taxon>
        <taxon>Pseudomonadati</taxon>
        <taxon>Bdellovibrionota</taxon>
        <taxon>Bacteriovoracia</taxon>
        <taxon>Bacteriovoracales</taxon>
        <taxon>Halobacteriovoraceae</taxon>
        <taxon>Halobacteriovorax</taxon>
    </lineage>
</organism>